<proteinExistence type="predicted"/>
<dbReference type="VEuPathDB" id="VectorBase:ISCP_026778"/>
<name>B7PM71_IXOSC</name>
<dbReference type="EMBL" id="DS746226">
    <property type="protein sequence ID" value="EEC07693.1"/>
    <property type="molecule type" value="Genomic_DNA"/>
</dbReference>
<evidence type="ECO:0000256" key="1">
    <source>
        <dbReference type="SAM" id="MobiDB-lite"/>
    </source>
</evidence>
<reference evidence="2 4" key="1">
    <citation type="submission" date="2008-03" db="EMBL/GenBank/DDBJ databases">
        <title>Annotation of Ixodes scapularis.</title>
        <authorList>
            <consortium name="Ixodes scapularis Genome Project Consortium"/>
            <person name="Caler E."/>
            <person name="Hannick L.I."/>
            <person name="Bidwell S."/>
            <person name="Joardar V."/>
            <person name="Thiagarajan M."/>
            <person name="Amedeo P."/>
            <person name="Galinsky K.J."/>
            <person name="Schobel S."/>
            <person name="Inman J."/>
            <person name="Hostetler J."/>
            <person name="Miller J."/>
            <person name="Hammond M."/>
            <person name="Megy K."/>
            <person name="Lawson D."/>
            <person name="Kodira C."/>
            <person name="Sutton G."/>
            <person name="Meyer J."/>
            <person name="Hill C.A."/>
            <person name="Birren B."/>
            <person name="Nene V."/>
            <person name="Collins F."/>
            <person name="Alarcon-Chaidez F."/>
            <person name="Wikel S."/>
            <person name="Strausberg R."/>
        </authorList>
    </citation>
    <scope>NUCLEOTIDE SEQUENCE [LARGE SCALE GENOMIC DNA]</scope>
    <source>
        <strain evidence="4">Wikel</strain>
        <strain evidence="2">Wikel colony</strain>
    </source>
</reference>
<dbReference type="AlphaFoldDB" id="B7PM71"/>
<dbReference type="PaxDb" id="6945-B7PM71"/>
<evidence type="ECO:0000313" key="3">
    <source>
        <dbReference type="EnsemblMetazoa" id="ISCW006449-PA"/>
    </source>
</evidence>
<dbReference type="InParanoid" id="B7PM71"/>
<accession>B7PM71</accession>
<organism>
    <name type="scientific">Ixodes scapularis</name>
    <name type="common">Black-legged tick</name>
    <name type="synonym">Deer tick</name>
    <dbReference type="NCBI Taxonomy" id="6945"/>
    <lineage>
        <taxon>Eukaryota</taxon>
        <taxon>Metazoa</taxon>
        <taxon>Ecdysozoa</taxon>
        <taxon>Arthropoda</taxon>
        <taxon>Chelicerata</taxon>
        <taxon>Arachnida</taxon>
        <taxon>Acari</taxon>
        <taxon>Parasitiformes</taxon>
        <taxon>Ixodida</taxon>
        <taxon>Ixodoidea</taxon>
        <taxon>Ixodidae</taxon>
        <taxon>Ixodinae</taxon>
        <taxon>Ixodes</taxon>
    </lineage>
</organism>
<protein>
    <submittedName>
        <fullName evidence="2 3">Uncharacterized protein</fullName>
    </submittedName>
</protein>
<dbReference type="HOGENOM" id="CLU_2139664_0_0_1"/>
<dbReference type="VEuPathDB" id="VectorBase:ISCI006449"/>
<feature type="compositionally biased region" description="Low complexity" evidence="1">
    <location>
        <begin position="27"/>
        <end position="40"/>
    </location>
</feature>
<feature type="non-terminal residue" evidence="2">
    <location>
        <position position="1"/>
    </location>
</feature>
<dbReference type="EnsemblMetazoa" id="ISCW006449-RA">
    <property type="protein sequence ID" value="ISCW006449-PA"/>
    <property type="gene ID" value="ISCW006449"/>
</dbReference>
<feature type="region of interest" description="Disordered" evidence="1">
    <location>
        <begin position="23"/>
        <end position="60"/>
    </location>
</feature>
<keyword evidence="4" id="KW-1185">Reference proteome</keyword>
<dbReference type="EMBL" id="ABJB010164897">
    <property type="status" value="NOT_ANNOTATED_CDS"/>
    <property type="molecule type" value="Genomic_DNA"/>
</dbReference>
<evidence type="ECO:0000313" key="2">
    <source>
        <dbReference type="EMBL" id="EEC07693.1"/>
    </source>
</evidence>
<sequence length="113" mass="12306">SPYYVTNCFFFYRLYPKIEQEPDESVITDASDTDSVSDVTTAHEDNDVTTKASYGDSVSDATTENVNEVVTTAASDKGVISDASIQKGEMFQEIGRQVKAIANHTETSPKKVG</sequence>
<evidence type="ECO:0000313" key="4">
    <source>
        <dbReference type="Proteomes" id="UP000001555"/>
    </source>
</evidence>
<gene>
    <name evidence="2" type="ORF">IscW_ISCW006449</name>
</gene>
<dbReference type="VEuPathDB" id="VectorBase:ISCW006449"/>
<dbReference type="Proteomes" id="UP000001555">
    <property type="component" value="Unassembled WGS sequence"/>
</dbReference>
<reference evidence="3" key="2">
    <citation type="submission" date="2020-05" db="UniProtKB">
        <authorList>
            <consortium name="EnsemblMetazoa"/>
        </authorList>
    </citation>
    <scope>IDENTIFICATION</scope>
    <source>
        <strain evidence="3">wikel</strain>
    </source>
</reference>